<organism evidence="11 12">
    <name type="scientific">Mucilaginibacter straminoryzae</name>
    <dbReference type="NCBI Taxonomy" id="2932774"/>
    <lineage>
        <taxon>Bacteria</taxon>
        <taxon>Pseudomonadati</taxon>
        <taxon>Bacteroidota</taxon>
        <taxon>Sphingobacteriia</taxon>
        <taxon>Sphingobacteriales</taxon>
        <taxon>Sphingobacteriaceae</taxon>
        <taxon>Mucilaginibacter</taxon>
    </lineage>
</organism>
<dbReference type="Gene3D" id="2.40.170.20">
    <property type="entry name" value="TonB-dependent receptor, beta-barrel domain"/>
    <property type="match status" value="1"/>
</dbReference>
<evidence type="ECO:0000313" key="12">
    <source>
        <dbReference type="Proteomes" id="UP001139450"/>
    </source>
</evidence>
<dbReference type="InterPro" id="IPR012910">
    <property type="entry name" value="Plug_dom"/>
</dbReference>
<evidence type="ECO:0000256" key="6">
    <source>
        <dbReference type="ARBA" id="ARBA00023237"/>
    </source>
</evidence>
<dbReference type="Pfam" id="PF07715">
    <property type="entry name" value="Plug"/>
    <property type="match status" value="1"/>
</dbReference>
<keyword evidence="2 7" id="KW-0813">Transport</keyword>
<feature type="domain" description="Outer membrane protein beta-barrel" evidence="10">
    <location>
        <begin position="396"/>
        <end position="799"/>
    </location>
</feature>
<dbReference type="Proteomes" id="UP001139450">
    <property type="component" value="Unassembled WGS sequence"/>
</dbReference>
<dbReference type="InterPro" id="IPR036942">
    <property type="entry name" value="Beta-barrel_TonB_sf"/>
</dbReference>
<comment type="similarity">
    <text evidence="7">Belongs to the TonB-dependent receptor family.</text>
</comment>
<dbReference type="GO" id="GO:0009279">
    <property type="term" value="C:cell outer membrane"/>
    <property type="evidence" value="ECO:0007669"/>
    <property type="project" value="UniProtKB-SubCell"/>
</dbReference>
<dbReference type="InterPro" id="IPR037066">
    <property type="entry name" value="Plug_dom_sf"/>
</dbReference>
<dbReference type="InterPro" id="IPR008969">
    <property type="entry name" value="CarboxyPept-like_regulatory"/>
</dbReference>
<dbReference type="Pfam" id="PF14905">
    <property type="entry name" value="OMP_b-brl_3"/>
    <property type="match status" value="1"/>
</dbReference>
<keyword evidence="6 7" id="KW-0998">Cell outer membrane</keyword>
<dbReference type="EMBL" id="JALJEJ010000001">
    <property type="protein sequence ID" value="MCJ8208768.1"/>
    <property type="molecule type" value="Genomic_DNA"/>
</dbReference>
<dbReference type="InterPro" id="IPR039426">
    <property type="entry name" value="TonB-dep_rcpt-like"/>
</dbReference>
<keyword evidence="12" id="KW-1185">Reference proteome</keyword>
<keyword evidence="4 7" id="KW-0812">Transmembrane</keyword>
<evidence type="ECO:0000256" key="4">
    <source>
        <dbReference type="ARBA" id="ARBA00022692"/>
    </source>
</evidence>
<evidence type="ECO:0000313" key="11">
    <source>
        <dbReference type="EMBL" id="MCJ8208768.1"/>
    </source>
</evidence>
<dbReference type="SUPFAM" id="SSF56935">
    <property type="entry name" value="Porins"/>
    <property type="match status" value="1"/>
</dbReference>
<evidence type="ECO:0000256" key="1">
    <source>
        <dbReference type="ARBA" id="ARBA00004571"/>
    </source>
</evidence>
<accession>A0A9X1X391</accession>
<evidence type="ECO:0000256" key="3">
    <source>
        <dbReference type="ARBA" id="ARBA00022452"/>
    </source>
</evidence>
<dbReference type="PROSITE" id="PS52016">
    <property type="entry name" value="TONB_DEPENDENT_REC_3"/>
    <property type="match status" value="1"/>
</dbReference>
<keyword evidence="8" id="KW-0732">Signal</keyword>
<keyword evidence="5 7" id="KW-0472">Membrane</keyword>
<sequence length="823" mass="90818">MNLPLTKNFLRLFYLTLLFTCLFQNGFAQQQQQQQQQDQFLLKGILKSTDRTDVAGATVILKDAHTARVLKQMATQTDGAFSFNLNSSDYVVTVTYLGSVVYVSELVKLSGNTDLGILKINTGAVSLKEVVIKSTTNKPAIKIEGRKLTYNVQSSITAQGSNALEALKKAPGVIVSQDNSITLNGASGAMVMINGKQTYLQPEDLAQLLKSMPSSDLKAIEIIKNPSAEYDAAGTGGIINLVLKKSIAEGFNGSINVGVAYGHTLKQNTNLALNYRKGKLNLFGNYNHAFGHYAMDYDNDRTTNGKIYLNANHDIDKKRYVGATAGADYAIDSTKTLGIVVNSNFSSGGGLITPVTNIYNQSTGQLIQILRSQSSYPEQLANRYNFNLNYRYKGQNNTELSVDADYGIFDASTQNLSTNSYYSPNNQFQSANNFLVANSRNIKLYALKADYGFRVGKGKLAVGGKFSNVNAGNVFDQYDANGAVNILNINLSNTFNYQERVSAGYVKYEVSLSDKLSLDAGVRAENTHSDGQLEPRQGSTQQAQSVVRNYLNLFPTAAITYKTEKSGTYNLSFARRIDRPAYNNLNPFSYPVDELSYWKGNPFLQPQYSNTIALQYSYKKTAVSTSYTHTSDLTGTVFEVFGNNLVNMVPRNIGTQSNLNLTVSQQLKLAEWWNMSLTAMGYRLQNNVGTPTYGDYKFSRFAGTINVQQSFNLPGSITAEAAAVVNSKSIVGLNTYVKGNSQVDVGFQRSLMSDKATLKLAVTDLFWANRYNTDSQLPNLLLHTTYRGETRQVRLNFTYKFGNTKVKAKESRESGLQNESQRL</sequence>
<reference evidence="11" key="1">
    <citation type="submission" date="2022-04" db="EMBL/GenBank/DDBJ databases">
        <title>Mucilaginibacter sp. RS28 isolated from freshwater.</title>
        <authorList>
            <person name="Ko S.-R."/>
        </authorList>
    </citation>
    <scope>NUCLEOTIDE SEQUENCE</scope>
    <source>
        <strain evidence="11">RS28</strain>
    </source>
</reference>
<evidence type="ECO:0000256" key="8">
    <source>
        <dbReference type="SAM" id="SignalP"/>
    </source>
</evidence>
<name>A0A9X1X391_9SPHI</name>
<feature type="chain" id="PRO_5040922865" evidence="8">
    <location>
        <begin position="31"/>
        <end position="823"/>
    </location>
</feature>
<evidence type="ECO:0000256" key="5">
    <source>
        <dbReference type="ARBA" id="ARBA00023136"/>
    </source>
</evidence>
<evidence type="ECO:0000259" key="9">
    <source>
        <dbReference type="Pfam" id="PF07715"/>
    </source>
</evidence>
<dbReference type="PANTHER" id="PTHR40980:SF4">
    <property type="entry name" value="TONB-DEPENDENT RECEPTOR-LIKE BETA-BARREL DOMAIN-CONTAINING PROTEIN"/>
    <property type="match status" value="1"/>
</dbReference>
<feature type="domain" description="TonB-dependent receptor plug" evidence="9">
    <location>
        <begin position="158"/>
        <end position="238"/>
    </location>
</feature>
<comment type="subcellular location">
    <subcellularLocation>
        <location evidence="1 7">Cell outer membrane</location>
        <topology evidence="1 7">Multi-pass membrane protein</topology>
    </subcellularLocation>
</comment>
<dbReference type="InterPro" id="IPR041700">
    <property type="entry name" value="OMP_b-brl_3"/>
</dbReference>
<dbReference type="RefSeq" id="WP_245128596.1">
    <property type="nucleotide sequence ID" value="NZ_JALJEJ010000001.1"/>
</dbReference>
<dbReference type="SUPFAM" id="SSF49464">
    <property type="entry name" value="Carboxypeptidase regulatory domain-like"/>
    <property type="match status" value="1"/>
</dbReference>
<feature type="signal peptide" evidence="8">
    <location>
        <begin position="1"/>
        <end position="30"/>
    </location>
</feature>
<gene>
    <name evidence="11" type="ORF">MUY27_03550</name>
</gene>
<protein>
    <submittedName>
        <fullName evidence="11">TonB-dependent receptor</fullName>
    </submittedName>
</protein>
<comment type="caution">
    <text evidence="11">The sequence shown here is derived from an EMBL/GenBank/DDBJ whole genome shotgun (WGS) entry which is preliminary data.</text>
</comment>
<keyword evidence="11" id="KW-0675">Receptor</keyword>
<evidence type="ECO:0000256" key="7">
    <source>
        <dbReference type="PROSITE-ProRule" id="PRU01360"/>
    </source>
</evidence>
<dbReference type="Gene3D" id="2.170.130.10">
    <property type="entry name" value="TonB-dependent receptor, plug domain"/>
    <property type="match status" value="1"/>
</dbReference>
<evidence type="ECO:0000259" key="10">
    <source>
        <dbReference type="Pfam" id="PF14905"/>
    </source>
</evidence>
<dbReference type="AlphaFoldDB" id="A0A9X1X391"/>
<keyword evidence="3 7" id="KW-1134">Transmembrane beta strand</keyword>
<dbReference type="PANTHER" id="PTHR40980">
    <property type="entry name" value="PLUG DOMAIN-CONTAINING PROTEIN"/>
    <property type="match status" value="1"/>
</dbReference>
<evidence type="ECO:0000256" key="2">
    <source>
        <dbReference type="ARBA" id="ARBA00022448"/>
    </source>
</evidence>
<proteinExistence type="inferred from homology"/>